<dbReference type="Gene3D" id="3.40.50.2300">
    <property type="match status" value="1"/>
</dbReference>
<dbReference type="GO" id="GO:0000160">
    <property type="term" value="P:phosphorelay signal transduction system"/>
    <property type="evidence" value="ECO:0007669"/>
    <property type="project" value="InterPro"/>
</dbReference>
<feature type="modified residue" description="4-aspartylphosphate" evidence="1">
    <location>
        <position position="70"/>
    </location>
</feature>
<name>A0A1I6M724_9EURY</name>
<dbReference type="PANTHER" id="PTHR44520:SF2">
    <property type="entry name" value="RESPONSE REGULATOR RCP1"/>
    <property type="match status" value="1"/>
</dbReference>
<evidence type="ECO:0000313" key="3">
    <source>
        <dbReference type="EMBL" id="SFS11494.1"/>
    </source>
</evidence>
<dbReference type="Proteomes" id="UP000199062">
    <property type="component" value="Unassembled WGS sequence"/>
</dbReference>
<dbReference type="Pfam" id="PF00072">
    <property type="entry name" value="Response_reg"/>
    <property type="match status" value="1"/>
</dbReference>
<dbReference type="STRING" id="767519.SAMN05216559_3878"/>
<keyword evidence="4" id="KW-1185">Reference proteome</keyword>
<dbReference type="OrthoDB" id="9652at2157"/>
<dbReference type="EMBL" id="FOZK01000005">
    <property type="protein sequence ID" value="SFS11494.1"/>
    <property type="molecule type" value="Genomic_DNA"/>
</dbReference>
<dbReference type="SUPFAM" id="SSF52172">
    <property type="entry name" value="CheY-like"/>
    <property type="match status" value="1"/>
</dbReference>
<dbReference type="InterPro" id="IPR001789">
    <property type="entry name" value="Sig_transdc_resp-reg_receiver"/>
</dbReference>
<dbReference type="PANTHER" id="PTHR44520">
    <property type="entry name" value="RESPONSE REGULATOR RCP1-RELATED"/>
    <property type="match status" value="1"/>
</dbReference>
<evidence type="ECO:0000259" key="2">
    <source>
        <dbReference type="PROSITE" id="PS50110"/>
    </source>
</evidence>
<feature type="domain" description="Response regulatory" evidence="2">
    <location>
        <begin position="12"/>
        <end position="137"/>
    </location>
</feature>
<keyword evidence="1" id="KW-0597">Phosphoprotein</keyword>
<dbReference type="InterPro" id="IPR052893">
    <property type="entry name" value="TCS_response_regulator"/>
</dbReference>
<proteinExistence type="predicted"/>
<organism evidence="3 4">
    <name type="scientific">Halomicrobium zhouii</name>
    <dbReference type="NCBI Taxonomy" id="767519"/>
    <lineage>
        <taxon>Archaea</taxon>
        <taxon>Methanobacteriati</taxon>
        <taxon>Methanobacteriota</taxon>
        <taxon>Stenosarchaea group</taxon>
        <taxon>Halobacteria</taxon>
        <taxon>Halobacteriales</taxon>
        <taxon>Haloarculaceae</taxon>
        <taxon>Halomicrobium</taxon>
    </lineage>
</organism>
<protein>
    <submittedName>
        <fullName evidence="3">Response regulator receiver domain-containing protein</fullName>
    </submittedName>
</protein>
<sequence length="155" mass="17156">MSDSPGPSDPADILLVEDNPGDVRLTREAFEEGQIANNLHVATDGVEALEFLHQRGDHVDAPRPDIVLLDLNLPRKNGDEVLAEIDDDPVLSRIPVIVLTSSEAEEDVVQSYELQANAYLTKPVDPAAFIEIVRSFQEFWLSVVRLPPMESDDVE</sequence>
<dbReference type="RefSeq" id="WP_089818834.1">
    <property type="nucleotide sequence ID" value="NZ_FOZK01000005.1"/>
</dbReference>
<dbReference type="AlphaFoldDB" id="A0A1I6M724"/>
<gene>
    <name evidence="3" type="ORF">SAMN05216559_3878</name>
</gene>
<reference evidence="3 4" key="1">
    <citation type="submission" date="2016-10" db="EMBL/GenBank/DDBJ databases">
        <authorList>
            <person name="de Groot N.N."/>
        </authorList>
    </citation>
    <scope>NUCLEOTIDE SEQUENCE [LARGE SCALE GENOMIC DNA]</scope>
    <source>
        <strain evidence="3 4">CGMCC 1.10457</strain>
    </source>
</reference>
<dbReference type="CDD" id="cd17557">
    <property type="entry name" value="REC_Rcp-like"/>
    <property type="match status" value="1"/>
</dbReference>
<dbReference type="SMART" id="SM00448">
    <property type="entry name" value="REC"/>
    <property type="match status" value="1"/>
</dbReference>
<dbReference type="PROSITE" id="PS50110">
    <property type="entry name" value="RESPONSE_REGULATORY"/>
    <property type="match status" value="1"/>
</dbReference>
<evidence type="ECO:0000256" key="1">
    <source>
        <dbReference type="PROSITE-ProRule" id="PRU00169"/>
    </source>
</evidence>
<dbReference type="InterPro" id="IPR011006">
    <property type="entry name" value="CheY-like_superfamily"/>
</dbReference>
<evidence type="ECO:0000313" key="4">
    <source>
        <dbReference type="Proteomes" id="UP000199062"/>
    </source>
</evidence>
<accession>A0A1I6M724</accession>